<evidence type="ECO:0000256" key="4">
    <source>
        <dbReference type="ARBA" id="ARBA00022989"/>
    </source>
</evidence>
<feature type="transmembrane region" description="Helical" evidence="6">
    <location>
        <begin position="55"/>
        <end position="76"/>
    </location>
</feature>
<comment type="subcellular location">
    <subcellularLocation>
        <location evidence="1">Cell membrane</location>
        <topology evidence="1">Multi-pass membrane protein</topology>
    </subcellularLocation>
</comment>
<evidence type="ECO:0000256" key="1">
    <source>
        <dbReference type="ARBA" id="ARBA00004651"/>
    </source>
</evidence>
<feature type="domain" description="VTT" evidence="7">
    <location>
        <begin position="46"/>
        <end position="159"/>
    </location>
</feature>
<evidence type="ECO:0000313" key="9">
    <source>
        <dbReference type="Proteomes" id="UP000243232"/>
    </source>
</evidence>
<feature type="transmembrane region" description="Helical" evidence="6">
    <location>
        <begin position="111"/>
        <end position="133"/>
    </location>
</feature>
<dbReference type="PANTHER" id="PTHR42709:SF6">
    <property type="entry name" value="UNDECAPRENYL PHOSPHATE TRANSPORTER A"/>
    <property type="match status" value="1"/>
</dbReference>
<dbReference type="InterPro" id="IPR032816">
    <property type="entry name" value="VTT_dom"/>
</dbReference>
<dbReference type="AlphaFoldDB" id="A0A1H2FKL4"/>
<dbReference type="Proteomes" id="UP000243232">
    <property type="component" value="Chromosome I"/>
</dbReference>
<sequence>MLEAVWPFLQSLQGAPAYALVFVLLFICGIGLPINEDIVLLGASALTLKGVMEPVPLMVVSWFGLLCGDGLLFHWGHRFGTRVLRMGFLGRLISEQRLETMQATMRRYGPAYIFVVRFMPGVRSVLFLAAGSLKMPYRHLFIFDGLAALIQLPLLVYGVRYVGGRWEEILELMQRFQGVIIPAIIVLLLAVWLVRRRNSRERQV</sequence>
<name>A0A1H2FKL4_9PSED</name>
<dbReference type="OrthoDB" id="9780918at2"/>
<evidence type="ECO:0000259" key="7">
    <source>
        <dbReference type="Pfam" id="PF09335"/>
    </source>
</evidence>
<keyword evidence="5 6" id="KW-0472">Membrane</keyword>
<dbReference type="Pfam" id="PF09335">
    <property type="entry name" value="VTT_dom"/>
    <property type="match status" value="1"/>
</dbReference>
<evidence type="ECO:0000256" key="3">
    <source>
        <dbReference type="ARBA" id="ARBA00022692"/>
    </source>
</evidence>
<keyword evidence="4 6" id="KW-1133">Transmembrane helix</keyword>
<keyword evidence="3 6" id="KW-0812">Transmembrane</keyword>
<dbReference type="STRING" id="364197.SAMN05216296_1647"/>
<reference evidence="9" key="1">
    <citation type="submission" date="2016-10" db="EMBL/GenBank/DDBJ databases">
        <authorList>
            <person name="Varghese N."/>
            <person name="Submissions S."/>
        </authorList>
    </citation>
    <scope>NUCLEOTIDE SEQUENCE [LARGE SCALE GENOMIC DNA]</scope>
    <source>
        <strain evidence="9">DSM 17875</strain>
    </source>
</reference>
<evidence type="ECO:0000256" key="6">
    <source>
        <dbReference type="SAM" id="Phobius"/>
    </source>
</evidence>
<protein>
    <submittedName>
        <fullName evidence="8">Membrane protein DedA, SNARE-associated domain</fullName>
    </submittedName>
</protein>
<feature type="transmembrane region" description="Helical" evidence="6">
    <location>
        <begin position="175"/>
        <end position="194"/>
    </location>
</feature>
<proteinExistence type="predicted"/>
<evidence type="ECO:0000313" key="8">
    <source>
        <dbReference type="EMBL" id="SDU07871.1"/>
    </source>
</evidence>
<feature type="transmembrane region" description="Helical" evidence="6">
    <location>
        <begin position="140"/>
        <end position="163"/>
    </location>
</feature>
<gene>
    <name evidence="8" type="ORF">SAMN05216296_1647</name>
</gene>
<keyword evidence="2" id="KW-1003">Cell membrane</keyword>
<organism evidence="8 9">
    <name type="scientific">Pseudomonas pohangensis</name>
    <dbReference type="NCBI Taxonomy" id="364197"/>
    <lineage>
        <taxon>Bacteria</taxon>
        <taxon>Pseudomonadati</taxon>
        <taxon>Pseudomonadota</taxon>
        <taxon>Gammaproteobacteria</taxon>
        <taxon>Pseudomonadales</taxon>
        <taxon>Pseudomonadaceae</taxon>
        <taxon>Pseudomonas</taxon>
    </lineage>
</organism>
<evidence type="ECO:0000256" key="5">
    <source>
        <dbReference type="ARBA" id="ARBA00023136"/>
    </source>
</evidence>
<dbReference type="PANTHER" id="PTHR42709">
    <property type="entry name" value="ALKALINE PHOSPHATASE LIKE PROTEIN"/>
    <property type="match status" value="1"/>
</dbReference>
<keyword evidence="9" id="KW-1185">Reference proteome</keyword>
<dbReference type="RefSeq" id="WP_157718821.1">
    <property type="nucleotide sequence ID" value="NZ_LT629785.1"/>
</dbReference>
<dbReference type="EMBL" id="LT629785">
    <property type="protein sequence ID" value="SDU07871.1"/>
    <property type="molecule type" value="Genomic_DNA"/>
</dbReference>
<evidence type="ECO:0000256" key="2">
    <source>
        <dbReference type="ARBA" id="ARBA00022475"/>
    </source>
</evidence>
<accession>A0A1H2FKL4</accession>
<dbReference type="InterPro" id="IPR051311">
    <property type="entry name" value="DedA_domain"/>
</dbReference>
<feature type="transmembrane region" description="Helical" evidence="6">
    <location>
        <begin position="15"/>
        <end position="34"/>
    </location>
</feature>
<dbReference type="GO" id="GO:0005886">
    <property type="term" value="C:plasma membrane"/>
    <property type="evidence" value="ECO:0007669"/>
    <property type="project" value="UniProtKB-SubCell"/>
</dbReference>